<dbReference type="InterPro" id="IPR032466">
    <property type="entry name" value="Metal_Hydrolase"/>
</dbReference>
<keyword evidence="4" id="KW-1185">Reference proteome</keyword>
<dbReference type="InterPro" id="IPR001130">
    <property type="entry name" value="TatD-like"/>
</dbReference>
<keyword evidence="2" id="KW-0479">Metal-binding</keyword>
<dbReference type="RefSeq" id="WP_158049844.1">
    <property type="nucleotide sequence ID" value="NZ_WAJR01000016.1"/>
</dbReference>
<dbReference type="PROSITE" id="PS01137">
    <property type="entry name" value="TATD_1"/>
    <property type="match status" value="1"/>
</dbReference>
<evidence type="ECO:0000313" key="4">
    <source>
        <dbReference type="Proteomes" id="UP000468668"/>
    </source>
</evidence>
<dbReference type="GeneID" id="98658158"/>
<feature type="binding site" evidence="2">
    <location>
        <position position="134"/>
    </location>
    <ligand>
        <name>a divalent metal cation</name>
        <dbReference type="ChEBI" id="CHEBI:60240"/>
        <label>2</label>
    </ligand>
</feature>
<evidence type="ECO:0000256" key="2">
    <source>
        <dbReference type="PIRSR" id="PIRSR005902-1"/>
    </source>
</evidence>
<feature type="binding site" evidence="2">
    <location>
        <position position="208"/>
    </location>
    <ligand>
        <name>a divalent metal cation</name>
        <dbReference type="ChEBI" id="CHEBI:60240"/>
        <label>1</label>
    </ligand>
</feature>
<dbReference type="InterPro" id="IPR018228">
    <property type="entry name" value="DNase_TatD-rel_CS"/>
</dbReference>
<evidence type="ECO:0000313" key="3">
    <source>
        <dbReference type="EMBL" id="KAB1640231.1"/>
    </source>
</evidence>
<dbReference type="PANTHER" id="PTHR47176:SF1">
    <property type="entry name" value="OS04G0577500 PROTEIN"/>
    <property type="match status" value="1"/>
</dbReference>
<feature type="binding site" evidence="2">
    <location>
        <position position="92"/>
    </location>
    <ligand>
        <name>a divalent metal cation</name>
        <dbReference type="ChEBI" id="CHEBI:60240"/>
        <label>1</label>
    </ligand>
</feature>
<dbReference type="GO" id="GO:0016788">
    <property type="term" value="F:hydrolase activity, acting on ester bonds"/>
    <property type="evidence" value="ECO:0007669"/>
    <property type="project" value="InterPro"/>
</dbReference>
<keyword evidence="1" id="KW-0378">Hydrolase</keyword>
<organism evidence="3 4">
    <name type="scientific">Ellagibacter isourolithinifaciens</name>
    <dbReference type="NCBI Taxonomy" id="2137581"/>
    <lineage>
        <taxon>Bacteria</taxon>
        <taxon>Bacillati</taxon>
        <taxon>Actinomycetota</taxon>
        <taxon>Coriobacteriia</taxon>
        <taxon>Eggerthellales</taxon>
        <taxon>Eggerthellaceae</taxon>
        <taxon>Ellagibacter</taxon>
    </lineage>
</organism>
<accession>A0A6N6NL38</accession>
<dbReference type="EMBL" id="WAJR01000016">
    <property type="protein sequence ID" value="KAB1640231.1"/>
    <property type="molecule type" value="Genomic_DNA"/>
</dbReference>
<dbReference type="GO" id="GO:0046872">
    <property type="term" value="F:metal ion binding"/>
    <property type="evidence" value="ECO:0007669"/>
    <property type="project" value="UniProtKB-KW"/>
</dbReference>
<dbReference type="OrthoDB" id="9810005at2"/>
<gene>
    <name evidence="3" type="ORF">F8C90_07025</name>
</gene>
<dbReference type="Gene3D" id="3.20.20.140">
    <property type="entry name" value="Metal-dependent hydrolases"/>
    <property type="match status" value="1"/>
</dbReference>
<evidence type="ECO:0000256" key="1">
    <source>
        <dbReference type="ARBA" id="ARBA00022801"/>
    </source>
</evidence>
<name>A0A6N6NL38_9ACTN</name>
<comment type="caution">
    <text evidence="3">The sequence shown here is derived from an EMBL/GenBank/DDBJ whole genome shotgun (WGS) entry which is preliminary data.</text>
</comment>
<dbReference type="SUPFAM" id="SSF51556">
    <property type="entry name" value="Metallo-dependent hydrolases"/>
    <property type="match status" value="1"/>
</dbReference>
<feature type="binding site" evidence="2">
    <location>
        <position position="10"/>
    </location>
    <ligand>
        <name>a divalent metal cation</name>
        <dbReference type="ChEBI" id="CHEBI:60240"/>
        <label>1</label>
    </ligand>
</feature>
<reference evidence="3 4" key="1">
    <citation type="submission" date="2019-09" db="EMBL/GenBank/DDBJ databases">
        <title>Whole genome shotgun sequencing (WGS) of Ellagibacter isourolithinifaciens DSM 104140(T) and Adlercreutzia muris DSM 29508(T).</title>
        <authorList>
            <person name="Stoll D.A."/>
            <person name="Danylec N."/>
            <person name="Huch M."/>
        </authorList>
    </citation>
    <scope>NUCLEOTIDE SEQUENCE [LARGE SCALE GENOMIC DNA]</scope>
    <source>
        <strain evidence="3 4">DSM 104140</strain>
    </source>
</reference>
<protein>
    <submittedName>
        <fullName evidence="3">TatD family deoxyribonuclease</fullName>
    </submittedName>
</protein>
<dbReference type="PANTHER" id="PTHR47176">
    <property type="entry name" value="OSJNBA0020J04.13 PROTEIN"/>
    <property type="match status" value="1"/>
</dbReference>
<dbReference type="AlphaFoldDB" id="A0A6N6NL38"/>
<dbReference type="PIRSF" id="PIRSF005902">
    <property type="entry name" value="DNase_TatD"/>
    <property type="match status" value="1"/>
</dbReference>
<dbReference type="Proteomes" id="UP000468668">
    <property type="component" value="Unassembled WGS sequence"/>
</dbReference>
<sequence length="258" mass="28065">MEGIPLIDTHCHLDFAGNAVELAAAYAACGGALSGTCDPWDFERVRTMFAPFASRVRVGLGLHPWWVADGTCGEEEVALFERLAPVASLISEVGLDFQPRRADTRDAQIEAFERVCVAAARPSAEFPRRIMSIHSSAAAACVLDVLERTGCLDACICIFHWFSGSQEELTRAIESGCLFSVNERMLKTKRGRAYARAIPKDRLLIETDFPSKPTAMTIPQDVVPRLERTMSLLAAARGDDGRSLASAIAAASKRLLLP</sequence>
<feature type="binding site" evidence="2">
    <location>
        <position position="12"/>
    </location>
    <ligand>
        <name>a divalent metal cation</name>
        <dbReference type="ChEBI" id="CHEBI:60240"/>
        <label>1</label>
    </ligand>
</feature>
<dbReference type="Pfam" id="PF01026">
    <property type="entry name" value="TatD_DNase"/>
    <property type="match status" value="1"/>
</dbReference>
<proteinExistence type="predicted"/>
<feature type="binding site" evidence="2">
    <location>
        <position position="160"/>
    </location>
    <ligand>
        <name>a divalent metal cation</name>
        <dbReference type="ChEBI" id="CHEBI:60240"/>
        <label>2</label>
    </ligand>
</feature>